<organism evidence="1 2">
    <name type="scientific">Endomicrobium trichonymphae</name>
    <dbReference type="NCBI Taxonomy" id="1408204"/>
    <lineage>
        <taxon>Bacteria</taxon>
        <taxon>Pseudomonadati</taxon>
        <taxon>Elusimicrobiota</taxon>
        <taxon>Endomicrobiia</taxon>
        <taxon>Endomicrobiales</taxon>
        <taxon>Endomicrobiaceae</taxon>
        <taxon>Candidatus Endomicrobiellum</taxon>
    </lineage>
</organism>
<dbReference type="AlphaFoldDB" id="A0A1E5IN11"/>
<keyword evidence="2" id="KW-1185">Reference proteome</keyword>
<accession>A0A1E5IN11</accession>
<dbReference type="Proteomes" id="UP000095237">
    <property type="component" value="Unassembled WGS sequence"/>
</dbReference>
<comment type="caution">
    <text evidence="1">The sequence shown here is derived from an EMBL/GenBank/DDBJ whole genome shotgun (WGS) entry which is preliminary data.</text>
</comment>
<dbReference type="EMBL" id="LNVX01000023">
    <property type="protein sequence ID" value="OEG71885.1"/>
    <property type="molecule type" value="Genomic_DNA"/>
</dbReference>
<proteinExistence type="predicted"/>
<sequence length="90" mass="10758">MGKIQNYYQYQLLFATDEEICKILNCTLKRENSSYRFIDGKFVLITDKNEIDSIKETLNNNDGDKNAFICRFLYPFRHKESNTNYRNSIK</sequence>
<evidence type="ECO:0000313" key="1">
    <source>
        <dbReference type="EMBL" id="OEG71885.1"/>
    </source>
</evidence>
<name>A0A1E5IN11_ENDTX</name>
<evidence type="ECO:0000313" key="2">
    <source>
        <dbReference type="Proteomes" id="UP000095237"/>
    </source>
</evidence>
<gene>
    <name evidence="1" type="ORF">ATZ36_12105</name>
</gene>
<protein>
    <submittedName>
        <fullName evidence="1">Uncharacterized protein</fullName>
    </submittedName>
</protein>
<reference evidence="1 2" key="1">
    <citation type="submission" date="2015-11" db="EMBL/GenBank/DDBJ databases">
        <title>Evidence for parallel genomic evolution in an endosymbiosis of termite gut flagellates.</title>
        <authorList>
            <person name="Zheng H."/>
        </authorList>
    </citation>
    <scope>NUCLEOTIDE SEQUENCE [LARGE SCALE GENOMIC DNA]</scope>
    <source>
        <strain evidence="1 2">CET450</strain>
    </source>
</reference>